<sequence>MTIRSLCITAVAALSLAAGVAVAASYPEAPIVYDKPVKGVVFSHKTHVEKGLACDMCHNRLFEQQAKKAQENKDFVMESLYQGKYCGACHNGSLAFASNTRCATCHIGVKGEERSKTGGKTEKKGH</sequence>
<feature type="domain" description="Cytochrome c7-like" evidence="2">
    <location>
        <begin position="40"/>
        <end position="106"/>
    </location>
</feature>
<dbReference type="RefSeq" id="WP_078788429.1">
    <property type="nucleotide sequence ID" value="NZ_FUWR01000001.1"/>
</dbReference>
<organism evidence="3 4">
    <name type="scientific">Trichlorobacter thiogenes</name>
    <dbReference type="NCBI Taxonomy" id="115783"/>
    <lineage>
        <taxon>Bacteria</taxon>
        <taxon>Pseudomonadati</taxon>
        <taxon>Thermodesulfobacteriota</taxon>
        <taxon>Desulfuromonadia</taxon>
        <taxon>Geobacterales</taxon>
        <taxon>Geobacteraceae</taxon>
        <taxon>Trichlorobacter</taxon>
    </lineage>
</organism>
<reference evidence="4" key="1">
    <citation type="submission" date="2017-02" db="EMBL/GenBank/DDBJ databases">
        <authorList>
            <person name="Varghese N."/>
            <person name="Submissions S."/>
        </authorList>
    </citation>
    <scope>NUCLEOTIDE SEQUENCE [LARGE SCALE GENOMIC DNA]</scope>
    <source>
        <strain evidence="4">ATCC BAA-34</strain>
    </source>
</reference>
<evidence type="ECO:0000313" key="3">
    <source>
        <dbReference type="EMBL" id="SJZ34277.1"/>
    </source>
</evidence>
<proteinExistence type="predicted"/>
<dbReference type="Proteomes" id="UP000190102">
    <property type="component" value="Unassembled WGS sequence"/>
</dbReference>
<gene>
    <name evidence="3" type="ORF">SAMN02745119_00110</name>
</gene>
<dbReference type="PANTHER" id="PTHR39425:SF1">
    <property type="entry name" value="CYTOCHROME C7-LIKE DOMAIN-CONTAINING PROTEIN"/>
    <property type="match status" value="1"/>
</dbReference>
<dbReference type="InterPro" id="IPR036280">
    <property type="entry name" value="Multihaem_cyt_sf"/>
</dbReference>
<dbReference type="STRING" id="115783.SAMN02745119_00110"/>
<evidence type="ECO:0000313" key="4">
    <source>
        <dbReference type="Proteomes" id="UP000190102"/>
    </source>
</evidence>
<keyword evidence="1" id="KW-0732">Signal</keyword>
<keyword evidence="4" id="KW-1185">Reference proteome</keyword>
<evidence type="ECO:0000259" key="2">
    <source>
        <dbReference type="Pfam" id="PF14522"/>
    </source>
</evidence>
<dbReference type="Pfam" id="PF14522">
    <property type="entry name" value="Cytochrome_C7"/>
    <property type="match status" value="1"/>
</dbReference>
<dbReference type="EMBL" id="FUWR01000001">
    <property type="protein sequence ID" value="SJZ34277.1"/>
    <property type="molecule type" value="Genomic_DNA"/>
</dbReference>
<dbReference type="InterPro" id="IPR026352">
    <property type="entry name" value="Nanowire_3heme"/>
</dbReference>
<dbReference type="Gene3D" id="3.90.10.10">
    <property type="entry name" value="Cytochrome C3"/>
    <property type="match status" value="1"/>
</dbReference>
<accession>A0A1T4JW29</accession>
<dbReference type="PANTHER" id="PTHR39425">
    <property type="entry name" value="LIPOPROTEIN CYTOCHROME C"/>
    <property type="match status" value="1"/>
</dbReference>
<dbReference type="InterPro" id="IPR029467">
    <property type="entry name" value="Cyt_c7-like"/>
</dbReference>
<dbReference type="NCBIfam" id="TIGR04257">
    <property type="entry name" value="nanowire_3heme"/>
    <property type="match status" value="1"/>
</dbReference>
<name>A0A1T4JW29_9BACT</name>
<dbReference type="SUPFAM" id="SSF48695">
    <property type="entry name" value="Multiheme cytochromes"/>
    <property type="match status" value="1"/>
</dbReference>
<dbReference type="OrthoDB" id="14108at2"/>
<dbReference type="AlphaFoldDB" id="A0A1T4JW29"/>
<evidence type="ECO:0000256" key="1">
    <source>
        <dbReference type="SAM" id="SignalP"/>
    </source>
</evidence>
<feature type="chain" id="PRO_5012504474" evidence="1">
    <location>
        <begin position="24"/>
        <end position="126"/>
    </location>
</feature>
<protein>
    <submittedName>
        <fullName evidence="3">C(7)-type cytochrome triheme domain-containing protein</fullName>
    </submittedName>
</protein>
<feature type="signal peptide" evidence="1">
    <location>
        <begin position="1"/>
        <end position="23"/>
    </location>
</feature>